<name>A0A8D8T292_9HEMI</name>
<dbReference type="AlphaFoldDB" id="A0A8D8T292"/>
<protein>
    <submittedName>
        <fullName evidence="1">Uncharacterized protein</fullName>
    </submittedName>
</protein>
<proteinExistence type="predicted"/>
<evidence type="ECO:0000313" key="1">
    <source>
        <dbReference type="EMBL" id="CAG6680033.1"/>
    </source>
</evidence>
<dbReference type="EMBL" id="HBUF01250855">
    <property type="protein sequence ID" value="CAG6680033.1"/>
    <property type="molecule type" value="Transcribed_RNA"/>
</dbReference>
<organism evidence="1">
    <name type="scientific">Cacopsylla melanoneura</name>
    <dbReference type="NCBI Taxonomy" id="428564"/>
    <lineage>
        <taxon>Eukaryota</taxon>
        <taxon>Metazoa</taxon>
        <taxon>Ecdysozoa</taxon>
        <taxon>Arthropoda</taxon>
        <taxon>Hexapoda</taxon>
        <taxon>Insecta</taxon>
        <taxon>Pterygota</taxon>
        <taxon>Neoptera</taxon>
        <taxon>Paraneoptera</taxon>
        <taxon>Hemiptera</taxon>
        <taxon>Sternorrhyncha</taxon>
        <taxon>Psylloidea</taxon>
        <taxon>Psyllidae</taxon>
        <taxon>Psyllinae</taxon>
        <taxon>Cacopsylla</taxon>
    </lineage>
</organism>
<reference evidence="1" key="1">
    <citation type="submission" date="2021-05" db="EMBL/GenBank/DDBJ databases">
        <authorList>
            <person name="Alioto T."/>
            <person name="Alioto T."/>
            <person name="Gomez Garrido J."/>
        </authorList>
    </citation>
    <scope>NUCLEOTIDE SEQUENCE</scope>
</reference>
<sequence length="117" mass="13645">MPSKISINHTLATCPKLKMAVTTFEIYLLLEDNKMSYKFLIVLPYEIHVKVETIFKTGGIPLYCSCCNFVLVQNLNDCTKERYLLCKKIFAHFWNRYNDSLTQVHICWALQSISCEI</sequence>
<accession>A0A8D8T292</accession>